<dbReference type="InterPro" id="IPR019399">
    <property type="entry name" value="Parkin_co-regulated_protein"/>
</dbReference>
<evidence type="ECO:0008006" key="2">
    <source>
        <dbReference type="Google" id="ProtNLM"/>
    </source>
</evidence>
<dbReference type="PANTHER" id="PTHR21207:SF2">
    <property type="entry name" value="PARKIN COREGULATED GENE PROTEIN"/>
    <property type="match status" value="1"/>
</dbReference>
<organism evidence="1">
    <name type="scientific">Schistocephalus solidus</name>
    <name type="common">Tapeworm</name>
    <dbReference type="NCBI Taxonomy" id="70667"/>
    <lineage>
        <taxon>Eukaryota</taxon>
        <taxon>Metazoa</taxon>
        <taxon>Spiralia</taxon>
        <taxon>Lophotrochozoa</taxon>
        <taxon>Platyhelminthes</taxon>
        <taxon>Cestoda</taxon>
        <taxon>Eucestoda</taxon>
        <taxon>Diphyllobothriidea</taxon>
        <taxon>Diphyllobothriidae</taxon>
        <taxon>Schistocephalus</taxon>
    </lineage>
</organism>
<reference evidence="1" key="1">
    <citation type="submission" date="2016-01" db="EMBL/GenBank/DDBJ databases">
        <title>Reference transcriptome for the parasite Schistocephalus solidus: insights into the molecular evolution of parasitism.</title>
        <authorList>
            <person name="Hebert F.O."/>
            <person name="Grambauer S."/>
            <person name="Barber I."/>
            <person name="Landry C.R."/>
            <person name="Aubin-Horth N."/>
        </authorList>
    </citation>
    <scope>NUCLEOTIDE SEQUENCE</scope>
</reference>
<evidence type="ECO:0000313" key="1">
    <source>
        <dbReference type="EMBL" id="JAP51751.1"/>
    </source>
</evidence>
<dbReference type="Pfam" id="PF10274">
    <property type="entry name" value="ParcG"/>
    <property type="match status" value="1"/>
</dbReference>
<gene>
    <name evidence="1" type="ORF">TR124224</name>
</gene>
<proteinExistence type="predicted"/>
<accession>A0A0X3PIJ7</accession>
<dbReference type="EMBL" id="GEEE01011474">
    <property type="protein sequence ID" value="JAP51751.1"/>
    <property type="molecule type" value="Transcribed_RNA"/>
</dbReference>
<dbReference type="AlphaFoldDB" id="A0A0X3PIJ7"/>
<feature type="non-terminal residue" evidence="1">
    <location>
        <position position="1"/>
    </location>
</feature>
<dbReference type="GO" id="GO:0030544">
    <property type="term" value="F:Hsp70 protein binding"/>
    <property type="evidence" value="ECO:0007669"/>
    <property type="project" value="TreeGrafter"/>
</dbReference>
<dbReference type="PANTHER" id="PTHR21207">
    <property type="entry name" value="PARKIN COREGULATED GENE PROTEIN PARK2 COREGULATED"/>
    <property type="match status" value="1"/>
</dbReference>
<name>A0A0X3PIJ7_SCHSO</name>
<sequence length="280" mass="31858">LFQITGTAAISRMNCEGGKSTHKDPDQYKCHTFTCGCPKRRLPILGTEDPDECKSERAFTIQAQQTVWDIGKPPTVVKHQPLQDSRFKRKFLENRYPFHVNHSGTVSETKIAWRNEIDKSPIEELLPDAIEGLADKHPFYSSVAHMVIVDIIKHAPPEKVIAALPRFALAFKKTALLNNEDVARKLIKTVKEIALVQETIGPELAFYFQDILLHLNQWLLVPRNNSDRIAYEQKKKPQLTEVLEELLTILTLVAGNERDFGARGIKLAIPTYQLPNQNRM</sequence>
<dbReference type="GO" id="GO:0051879">
    <property type="term" value="F:Hsp90 protein binding"/>
    <property type="evidence" value="ECO:0007669"/>
    <property type="project" value="TreeGrafter"/>
</dbReference>
<protein>
    <recommendedName>
        <fullName evidence="2">Parkin coregulated gene protein homolog</fullName>
    </recommendedName>
</protein>